<protein>
    <recommendedName>
        <fullName evidence="5">Transmembrane protein</fullName>
    </recommendedName>
</protein>
<dbReference type="EMBL" id="VXIS01000005">
    <property type="protein sequence ID" value="KAA8914569.1"/>
    <property type="molecule type" value="Genomic_DNA"/>
</dbReference>
<gene>
    <name evidence="3" type="ORF">FN846DRAFT_567001</name>
</gene>
<keyword evidence="4" id="KW-1185">Reference proteome</keyword>
<keyword evidence="2" id="KW-0732">Signal</keyword>
<keyword evidence="1" id="KW-0472">Membrane</keyword>
<evidence type="ECO:0000313" key="3">
    <source>
        <dbReference type="EMBL" id="KAA8914569.1"/>
    </source>
</evidence>
<feature type="chain" id="PRO_5023831968" description="Transmembrane protein" evidence="2">
    <location>
        <begin position="21"/>
        <end position="143"/>
    </location>
</feature>
<evidence type="ECO:0000256" key="2">
    <source>
        <dbReference type="SAM" id="SignalP"/>
    </source>
</evidence>
<organism evidence="3 4">
    <name type="scientific">Sphaerosporella brunnea</name>
    <dbReference type="NCBI Taxonomy" id="1250544"/>
    <lineage>
        <taxon>Eukaryota</taxon>
        <taxon>Fungi</taxon>
        <taxon>Dikarya</taxon>
        <taxon>Ascomycota</taxon>
        <taxon>Pezizomycotina</taxon>
        <taxon>Pezizomycetes</taxon>
        <taxon>Pezizales</taxon>
        <taxon>Pyronemataceae</taxon>
        <taxon>Sphaerosporella</taxon>
    </lineage>
</organism>
<sequence length="143" mass="15383">MFAPLLLLCLLLAGAQVATAFPLVKRKGGSGGVRAAAIVAGGVGSGGSGGTLSTQQWRLVVIIVSAICGAVVAAFVGYRIYICRKRRTKQYRRINEKPRICNHGGTKNHFTNFHDKRTMAPVTVTISKIGTSTIKIPERAYRR</sequence>
<feature type="transmembrane region" description="Helical" evidence="1">
    <location>
        <begin position="59"/>
        <end position="82"/>
    </location>
</feature>
<evidence type="ECO:0000256" key="1">
    <source>
        <dbReference type="SAM" id="Phobius"/>
    </source>
</evidence>
<comment type="caution">
    <text evidence="3">The sequence shown here is derived from an EMBL/GenBank/DDBJ whole genome shotgun (WGS) entry which is preliminary data.</text>
</comment>
<evidence type="ECO:0000313" key="4">
    <source>
        <dbReference type="Proteomes" id="UP000326924"/>
    </source>
</evidence>
<dbReference type="InParanoid" id="A0A5J5FB46"/>
<name>A0A5J5FB46_9PEZI</name>
<proteinExistence type="predicted"/>
<dbReference type="AlphaFoldDB" id="A0A5J5FB46"/>
<feature type="signal peptide" evidence="2">
    <location>
        <begin position="1"/>
        <end position="20"/>
    </location>
</feature>
<keyword evidence="1" id="KW-1133">Transmembrane helix</keyword>
<dbReference type="Proteomes" id="UP000326924">
    <property type="component" value="Unassembled WGS sequence"/>
</dbReference>
<evidence type="ECO:0008006" key="5">
    <source>
        <dbReference type="Google" id="ProtNLM"/>
    </source>
</evidence>
<reference evidence="3 4" key="1">
    <citation type="submission" date="2019-09" db="EMBL/GenBank/DDBJ databases">
        <title>Draft genome of the ectomycorrhizal ascomycete Sphaerosporella brunnea.</title>
        <authorList>
            <consortium name="DOE Joint Genome Institute"/>
            <person name="Benucci G.M."/>
            <person name="Marozzi G."/>
            <person name="Antonielli L."/>
            <person name="Sanchez S."/>
            <person name="Marco P."/>
            <person name="Wang X."/>
            <person name="Falini L.B."/>
            <person name="Barry K."/>
            <person name="Haridas S."/>
            <person name="Lipzen A."/>
            <person name="Labutti K."/>
            <person name="Grigoriev I.V."/>
            <person name="Murat C."/>
            <person name="Martin F."/>
            <person name="Albertini E."/>
            <person name="Donnini D."/>
            <person name="Bonito G."/>
        </authorList>
    </citation>
    <scope>NUCLEOTIDE SEQUENCE [LARGE SCALE GENOMIC DNA]</scope>
    <source>
        <strain evidence="3 4">Sb_GMNB300</strain>
    </source>
</reference>
<accession>A0A5J5FB46</accession>
<keyword evidence="1" id="KW-0812">Transmembrane</keyword>